<dbReference type="KEGG" id="rpd:RPD_2324"/>
<dbReference type="GO" id="GO:0009236">
    <property type="term" value="P:cobalamin biosynthetic process"/>
    <property type="evidence" value="ECO:0007669"/>
    <property type="project" value="UniProtKB-UniRule"/>
</dbReference>
<dbReference type="eggNOG" id="COG2038">
    <property type="taxonomic scope" value="Bacteria"/>
</dbReference>
<keyword evidence="6 10" id="KW-0328">Glycosyltransferase</keyword>
<dbReference type="Pfam" id="PF02277">
    <property type="entry name" value="DBI_PRT"/>
    <property type="match status" value="1"/>
</dbReference>
<evidence type="ECO:0000313" key="12">
    <source>
        <dbReference type="Proteomes" id="UP000001818"/>
    </source>
</evidence>
<proteinExistence type="inferred from homology"/>
<comment type="catalytic activity">
    <reaction evidence="9 10">
        <text>5,6-dimethylbenzimidazole + nicotinate beta-D-ribonucleotide = alpha-ribazole 5'-phosphate + nicotinate + H(+)</text>
        <dbReference type="Rhea" id="RHEA:11196"/>
        <dbReference type="ChEBI" id="CHEBI:15378"/>
        <dbReference type="ChEBI" id="CHEBI:15890"/>
        <dbReference type="ChEBI" id="CHEBI:32544"/>
        <dbReference type="ChEBI" id="CHEBI:57502"/>
        <dbReference type="ChEBI" id="CHEBI:57918"/>
        <dbReference type="EC" id="2.4.2.21"/>
    </reaction>
</comment>
<evidence type="ECO:0000256" key="4">
    <source>
        <dbReference type="ARBA" id="ARBA00015486"/>
    </source>
</evidence>
<accession>Q138D3</accession>
<dbReference type="Proteomes" id="UP000001818">
    <property type="component" value="Chromosome"/>
</dbReference>
<dbReference type="AlphaFoldDB" id="Q138D3"/>
<dbReference type="NCBIfam" id="NF000996">
    <property type="entry name" value="PRK00105.1"/>
    <property type="match status" value="1"/>
</dbReference>
<evidence type="ECO:0000256" key="5">
    <source>
        <dbReference type="ARBA" id="ARBA00022573"/>
    </source>
</evidence>
<dbReference type="CDD" id="cd02439">
    <property type="entry name" value="DMB-PRT_CobT"/>
    <property type="match status" value="1"/>
</dbReference>
<keyword evidence="7 10" id="KW-0808">Transferase</keyword>
<dbReference type="SUPFAM" id="SSF52733">
    <property type="entry name" value="Nicotinate mononucleotide:5,6-dimethylbenzimidazole phosphoribosyltransferase (CobT)"/>
    <property type="match status" value="1"/>
</dbReference>
<dbReference type="STRING" id="316057.RPD_2324"/>
<comment type="pathway">
    <text evidence="1 10">Nucleoside biosynthesis; alpha-ribazole biosynthesis; alpha-ribazole from 5,6-dimethylbenzimidazole: step 1/2.</text>
</comment>
<evidence type="ECO:0000256" key="9">
    <source>
        <dbReference type="ARBA" id="ARBA00047340"/>
    </source>
</evidence>
<dbReference type="InterPro" id="IPR036087">
    <property type="entry name" value="Nict_dMeBzImd_PRibTrfase_sf"/>
</dbReference>
<evidence type="ECO:0000256" key="1">
    <source>
        <dbReference type="ARBA" id="ARBA00005049"/>
    </source>
</evidence>
<dbReference type="NCBIfam" id="TIGR03160">
    <property type="entry name" value="cobT_DBIPRT"/>
    <property type="match status" value="1"/>
</dbReference>
<evidence type="ECO:0000313" key="11">
    <source>
        <dbReference type="EMBL" id="ABE39556.1"/>
    </source>
</evidence>
<evidence type="ECO:0000256" key="8">
    <source>
        <dbReference type="ARBA" id="ARBA00030686"/>
    </source>
</evidence>
<gene>
    <name evidence="10" type="primary">cobT</name>
    <name evidence="11" type="ordered locus">RPD_2324</name>
</gene>
<organism evidence="11 12">
    <name type="scientific">Rhodopseudomonas palustris (strain BisB5)</name>
    <dbReference type="NCBI Taxonomy" id="316057"/>
    <lineage>
        <taxon>Bacteria</taxon>
        <taxon>Pseudomonadati</taxon>
        <taxon>Pseudomonadota</taxon>
        <taxon>Alphaproteobacteria</taxon>
        <taxon>Hyphomicrobiales</taxon>
        <taxon>Nitrobacteraceae</taxon>
        <taxon>Rhodopseudomonas</taxon>
    </lineage>
</organism>
<evidence type="ECO:0000256" key="6">
    <source>
        <dbReference type="ARBA" id="ARBA00022676"/>
    </source>
</evidence>
<comment type="function">
    <text evidence="10">Catalyzes the synthesis of alpha-ribazole-5'-phosphate from nicotinate mononucleotide (NAMN) and 5,6-dimethylbenzimidazole (DMB).</text>
</comment>
<dbReference type="PANTHER" id="PTHR43463">
    <property type="entry name" value="NICOTINATE-NUCLEOTIDE--DIMETHYLBENZIMIDAZOLE PHOSPHORIBOSYLTRANSFERASE"/>
    <property type="match status" value="1"/>
</dbReference>
<dbReference type="HOGENOM" id="CLU_002982_0_0_5"/>
<name>Q138D3_RHOPS</name>
<dbReference type="FunFam" id="3.40.50.10210:FF:000001">
    <property type="entry name" value="Nicotinate-nucleotide--dimethylbenzimidazole phosphoribosyltransferase"/>
    <property type="match status" value="1"/>
</dbReference>
<dbReference type="UniPathway" id="UPA00061">
    <property type="reaction ID" value="UER00516"/>
</dbReference>
<feature type="active site" description="Proton acceptor" evidence="10">
    <location>
        <position position="334"/>
    </location>
</feature>
<dbReference type="InterPro" id="IPR023195">
    <property type="entry name" value="Nict_dMeBzImd_PRibTrfase_N"/>
</dbReference>
<dbReference type="HAMAP" id="MF_00230">
    <property type="entry name" value="CobT"/>
    <property type="match status" value="1"/>
</dbReference>
<dbReference type="Gene3D" id="1.10.1610.10">
    <property type="match status" value="1"/>
</dbReference>
<keyword evidence="5 10" id="KW-0169">Cobalamin biosynthesis</keyword>
<dbReference type="Gene3D" id="3.40.50.10210">
    <property type="match status" value="1"/>
</dbReference>
<dbReference type="InterPro" id="IPR003200">
    <property type="entry name" value="Nict_dMeBzImd_PRibTrfase"/>
</dbReference>
<dbReference type="EC" id="2.4.2.21" evidence="3 10"/>
<protein>
    <recommendedName>
        <fullName evidence="4 10">Nicotinate-nucleotide--dimethylbenzimidazole phosphoribosyltransferase</fullName>
        <shortName evidence="10">NN:DBI PRT</shortName>
        <ecNumber evidence="3 10">2.4.2.21</ecNumber>
    </recommendedName>
    <alternativeName>
        <fullName evidence="8 10">N(1)-alpha-phosphoribosyltransferase</fullName>
    </alternativeName>
</protein>
<dbReference type="GO" id="GO:0008939">
    <property type="term" value="F:nicotinate-nucleotide-dimethylbenzimidazole phosphoribosyltransferase activity"/>
    <property type="evidence" value="ECO:0007669"/>
    <property type="project" value="UniProtKB-UniRule"/>
</dbReference>
<evidence type="ECO:0000256" key="10">
    <source>
        <dbReference type="HAMAP-Rule" id="MF_00230"/>
    </source>
</evidence>
<reference evidence="11 12" key="1">
    <citation type="submission" date="2006-03" db="EMBL/GenBank/DDBJ databases">
        <title>Complete sequence of Rhodopseudomonas palustris BisB5.</title>
        <authorList>
            <consortium name="US DOE Joint Genome Institute"/>
            <person name="Copeland A."/>
            <person name="Lucas S."/>
            <person name="Lapidus A."/>
            <person name="Barry K."/>
            <person name="Detter J.C."/>
            <person name="Glavina del Rio T."/>
            <person name="Hammon N."/>
            <person name="Israni S."/>
            <person name="Dalin E."/>
            <person name="Tice H."/>
            <person name="Pitluck S."/>
            <person name="Chain P."/>
            <person name="Malfatti S."/>
            <person name="Shin M."/>
            <person name="Vergez L."/>
            <person name="Schmutz J."/>
            <person name="Larimer F."/>
            <person name="Land M."/>
            <person name="Hauser L."/>
            <person name="Pelletier D.A."/>
            <person name="Kyrpides N."/>
            <person name="Lykidis A."/>
            <person name="Oda Y."/>
            <person name="Harwood C.S."/>
            <person name="Richardson P."/>
        </authorList>
    </citation>
    <scope>NUCLEOTIDE SEQUENCE [LARGE SCALE GENOMIC DNA]</scope>
    <source>
        <strain evidence="11 12">BisB5</strain>
    </source>
</reference>
<dbReference type="PANTHER" id="PTHR43463:SF1">
    <property type="entry name" value="NICOTINATE-NUCLEOTIDE--DIMETHYLBENZIMIDAZOLE PHOSPHORIBOSYLTRANSFERASE"/>
    <property type="match status" value="1"/>
</dbReference>
<dbReference type="InterPro" id="IPR017846">
    <property type="entry name" value="Nict_dMeBzImd_PRibTrfase_bact"/>
</dbReference>
<evidence type="ECO:0000256" key="3">
    <source>
        <dbReference type="ARBA" id="ARBA00011991"/>
    </source>
</evidence>
<comment type="similarity">
    <text evidence="2 10">Belongs to the CobT family.</text>
</comment>
<evidence type="ECO:0000256" key="7">
    <source>
        <dbReference type="ARBA" id="ARBA00022679"/>
    </source>
</evidence>
<evidence type="ECO:0000256" key="2">
    <source>
        <dbReference type="ARBA" id="ARBA00007110"/>
    </source>
</evidence>
<sequence>MPRVRGGKPFSISEPLMHAPMRDPITLSIAAVDRSREPDLRARLDAKAKPPGSLGRLEDLAVQLGLIWHPAPPRADRAMVFVFAGDHGIAEESVSPYPASVTRLMVGAYLAGRAGMNVLARAASAEIRVVDAGVDADLAPHPELIDRKIRRGSRNSVREAALTQSEAMGAIAAAARLVSDEIASGVDIVAIGEMGIGNTTAAALITHCLTGAPIDDCVGRGAGMDDAGLAHKRAVVATAAARAQPTEPLDVLTEFGGYDIAMMAGAVLGAAASRRPVVIDGFIASAAALVAVRLHPAARDYCVFSHRSAERGHRVLLEAMEATPYLDLGLRLGEGTGALTTVPLLRAAAGILNDLADLSDVLAGNFGPQA</sequence>
<dbReference type="EMBL" id="CP000283">
    <property type="protein sequence ID" value="ABE39556.1"/>
    <property type="molecule type" value="Genomic_DNA"/>
</dbReference>